<dbReference type="NCBIfam" id="NF004384">
    <property type="entry name" value="PRK05748.1"/>
    <property type="match status" value="1"/>
</dbReference>
<dbReference type="AlphaFoldDB" id="A0A368C7K9"/>
<comment type="catalytic activity">
    <reaction evidence="10 12">
        <text>ATP + H2O = ADP + phosphate + H(+)</text>
        <dbReference type="Rhea" id="RHEA:13065"/>
        <dbReference type="ChEBI" id="CHEBI:15377"/>
        <dbReference type="ChEBI" id="CHEBI:15378"/>
        <dbReference type="ChEBI" id="CHEBI:30616"/>
        <dbReference type="ChEBI" id="CHEBI:43474"/>
        <dbReference type="ChEBI" id="CHEBI:456216"/>
        <dbReference type="EC" id="5.6.2.3"/>
    </reaction>
</comment>
<dbReference type="GO" id="GO:0005524">
    <property type="term" value="F:ATP binding"/>
    <property type="evidence" value="ECO:0007669"/>
    <property type="project" value="UniProtKB-UniRule"/>
</dbReference>
<proteinExistence type="inferred from homology"/>
<dbReference type="Gene3D" id="1.10.860.10">
    <property type="entry name" value="DNAb Helicase, Chain A"/>
    <property type="match status" value="1"/>
</dbReference>
<accession>A0A368C7K9</accession>
<organism evidence="14 15">
    <name type="scientific">SAR86 cluster bacterium</name>
    <dbReference type="NCBI Taxonomy" id="2030880"/>
    <lineage>
        <taxon>Bacteria</taxon>
        <taxon>Pseudomonadati</taxon>
        <taxon>Pseudomonadota</taxon>
        <taxon>Gammaproteobacteria</taxon>
        <taxon>SAR86 cluster</taxon>
    </lineage>
</organism>
<dbReference type="PROSITE" id="PS51199">
    <property type="entry name" value="SF4_HELICASE"/>
    <property type="match status" value="1"/>
</dbReference>
<evidence type="ECO:0000256" key="3">
    <source>
        <dbReference type="ARBA" id="ARBA00022705"/>
    </source>
</evidence>
<comment type="function">
    <text evidence="12">The main replicative DNA helicase, it participates in initiation and elongation during chromosome replication. Travels ahead of the DNA replisome, separating dsDNA into templates for DNA synthesis. A processive ATP-dependent 5'-3' DNA helicase it has DNA-dependent ATPase activity.</text>
</comment>
<evidence type="ECO:0000259" key="13">
    <source>
        <dbReference type="PROSITE" id="PS51199"/>
    </source>
</evidence>
<evidence type="ECO:0000256" key="9">
    <source>
        <dbReference type="ARBA" id="ARBA00023235"/>
    </source>
</evidence>
<dbReference type="EC" id="5.6.2.3" evidence="11 12"/>
<dbReference type="FunFam" id="3.40.50.300:FF:000076">
    <property type="entry name" value="Replicative DNA helicase"/>
    <property type="match status" value="1"/>
</dbReference>
<dbReference type="GO" id="GO:0003677">
    <property type="term" value="F:DNA binding"/>
    <property type="evidence" value="ECO:0007669"/>
    <property type="project" value="UniProtKB-UniRule"/>
</dbReference>
<keyword evidence="3 12" id="KW-0235">DNA replication</keyword>
<evidence type="ECO:0000256" key="12">
    <source>
        <dbReference type="RuleBase" id="RU362085"/>
    </source>
</evidence>
<dbReference type="InterPro" id="IPR036185">
    <property type="entry name" value="DNA_heli_DnaB-like_N_sf"/>
</dbReference>
<dbReference type="EMBL" id="QOPI01000002">
    <property type="protein sequence ID" value="RCL45481.1"/>
    <property type="molecule type" value="Genomic_DNA"/>
</dbReference>
<dbReference type="InterPro" id="IPR016136">
    <property type="entry name" value="DNA_helicase_N/primase_C"/>
</dbReference>
<dbReference type="InterPro" id="IPR027417">
    <property type="entry name" value="P-loop_NTPase"/>
</dbReference>
<dbReference type="Pfam" id="PF00772">
    <property type="entry name" value="DnaB"/>
    <property type="match status" value="1"/>
</dbReference>
<evidence type="ECO:0000256" key="2">
    <source>
        <dbReference type="ARBA" id="ARBA00022515"/>
    </source>
</evidence>
<evidence type="ECO:0000256" key="7">
    <source>
        <dbReference type="ARBA" id="ARBA00022840"/>
    </source>
</evidence>
<keyword evidence="2 12" id="KW-0639">Primosome</keyword>
<dbReference type="Gene3D" id="3.40.50.300">
    <property type="entry name" value="P-loop containing nucleotide triphosphate hydrolases"/>
    <property type="match status" value="1"/>
</dbReference>
<dbReference type="InterPro" id="IPR003593">
    <property type="entry name" value="AAA+_ATPase"/>
</dbReference>
<keyword evidence="5 12" id="KW-0378">Hydrolase</keyword>
<sequence length="457" mass="51283">MSDITQNINEQAREAERAVLGGLMLETERFDTVTPIINHEDFQGKDHQLIYESMFELIEENKPLDPITVSEKLDNKNLLNKIGGKNYLIELATSTPTAANIEAYAEIIRQRSITRQLMKTNSEIAELINNPQGQDGASLLNEAERKIFALNEQANLSDSALQSMNELIPATMDRLHELSKMGRGNIIGNSTGFKDLDTKLQGVQNGDLIVVAGRPSMGKTAFAMNLAENVLLNEDNEGAVLIFSLEMPGESLTTRLLSGMCKIDQQKVRSGMLKDNELKQIFEEGERLKNKPLYIDDSSLLSPMELLAKSRRLHRSEENGLSLIVVDYLQLMQVPGSTENRVNQISEISRSLKSLARELNVPVIALSQLNRGVDSRPNRRPIMSDLRDSGAIEQDADVILFLYRDEVYNEDSDQGNKAEVIIGKQRNGPIGTCYLTFLKEYTRFENFSNDGFYDSFE</sequence>
<evidence type="ECO:0000313" key="15">
    <source>
        <dbReference type="Proteomes" id="UP000252915"/>
    </source>
</evidence>
<evidence type="ECO:0000256" key="1">
    <source>
        <dbReference type="ARBA" id="ARBA00008428"/>
    </source>
</evidence>
<dbReference type="SUPFAM" id="SSF52540">
    <property type="entry name" value="P-loop containing nucleoside triphosphate hydrolases"/>
    <property type="match status" value="1"/>
</dbReference>
<dbReference type="GO" id="GO:0006269">
    <property type="term" value="P:DNA replication, synthesis of primer"/>
    <property type="evidence" value="ECO:0007669"/>
    <property type="project" value="UniProtKB-UniRule"/>
</dbReference>
<dbReference type="PANTHER" id="PTHR30153">
    <property type="entry name" value="REPLICATIVE DNA HELICASE DNAB"/>
    <property type="match status" value="1"/>
</dbReference>
<dbReference type="InterPro" id="IPR007692">
    <property type="entry name" value="DNA_helicase_DnaB"/>
</dbReference>
<evidence type="ECO:0000256" key="6">
    <source>
        <dbReference type="ARBA" id="ARBA00022806"/>
    </source>
</evidence>
<keyword evidence="9" id="KW-0413">Isomerase</keyword>
<comment type="caution">
    <text evidence="14">The sequence shown here is derived from an EMBL/GenBank/DDBJ whole genome shotgun (WGS) entry which is preliminary data.</text>
</comment>
<gene>
    <name evidence="14" type="ORF">DBW92_00650</name>
</gene>
<dbReference type="CDD" id="cd00984">
    <property type="entry name" value="DnaB_C"/>
    <property type="match status" value="1"/>
</dbReference>
<dbReference type="NCBIfam" id="TIGR00665">
    <property type="entry name" value="DnaB"/>
    <property type="match status" value="1"/>
</dbReference>
<dbReference type="GO" id="GO:1990077">
    <property type="term" value="C:primosome complex"/>
    <property type="evidence" value="ECO:0007669"/>
    <property type="project" value="UniProtKB-UniRule"/>
</dbReference>
<dbReference type="Pfam" id="PF03796">
    <property type="entry name" value="DnaB_C"/>
    <property type="match status" value="1"/>
</dbReference>
<dbReference type="SUPFAM" id="SSF48024">
    <property type="entry name" value="N-terminal domain of DnaB helicase"/>
    <property type="match status" value="1"/>
</dbReference>
<name>A0A368C7K9_9GAMM</name>
<dbReference type="InterPro" id="IPR007694">
    <property type="entry name" value="DNA_helicase_DnaB-like_C"/>
</dbReference>
<feature type="domain" description="SF4 helicase" evidence="13">
    <location>
        <begin position="182"/>
        <end position="451"/>
    </location>
</feature>
<keyword evidence="6 12" id="KW-0347">Helicase</keyword>
<comment type="similarity">
    <text evidence="1 12">Belongs to the helicase family. DnaB subfamily.</text>
</comment>
<reference evidence="14 15" key="1">
    <citation type="journal article" date="2018" name="Microbiome">
        <title>Fine metagenomic profile of the Mediterranean stratified and mixed water columns revealed by assembly and recruitment.</title>
        <authorList>
            <person name="Haro-Moreno J.M."/>
            <person name="Lopez-Perez M."/>
            <person name="De La Torre J.R."/>
            <person name="Picazo A."/>
            <person name="Camacho A."/>
            <person name="Rodriguez-Valera F."/>
        </authorList>
    </citation>
    <scope>NUCLEOTIDE SEQUENCE [LARGE SCALE GENOMIC DNA]</scope>
    <source>
        <strain evidence="14">MED-G78</strain>
    </source>
</reference>
<keyword evidence="8 12" id="KW-0238">DNA-binding</keyword>
<evidence type="ECO:0000256" key="5">
    <source>
        <dbReference type="ARBA" id="ARBA00022801"/>
    </source>
</evidence>
<dbReference type="InterPro" id="IPR007693">
    <property type="entry name" value="DNA_helicase_DnaB-like_N"/>
</dbReference>
<dbReference type="Proteomes" id="UP000252915">
    <property type="component" value="Unassembled WGS sequence"/>
</dbReference>
<evidence type="ECO:0000256" key="4">
    <source>
        <dbReference type="ARBA" id="ARBA00022741"/>
    </source>
</evidence>
<dbReference type="GO" id="GO:0043139">
    <property type="term" value="F:5'-3' DNA helicase activity"/>
    <property type="evidence" value="ECO:0007669"/>
    <property type="project" value="UniProtKB-EC"/>
</dbReference>
<dbReference type="SMART" id="SM00382">
    <property type="entry name" value="AAA"/>
    <property type="match status" value="1"/>
</dbReference>
<evidence type="ECO:0000256" key="8">
    <source>
        <dbReference type="ARBA" id="ARBA00023125"/>
    </source>
</evidence>
<evidence type="ECO:0000313" key="14">
    <source>
        <dbReference type="EMBL" id="RCL45481.1"/>
    </source>
</evidence>
<keyword evidence="4 12" id="KW-0547">Nucleotide-binding</keyword>
<evidence type="ECO:0000256" key="11">
    <source>
        <dbReference type="NCBIfam" id="TIGR00665"/>
    </source>
</evidence>
<keyword evidence="7 12" id="KW-0067">ATP-binding</keyword>
<protein>
    <recommendedName>
        <fullName evidence="11 12">Replicative DNA helicase</fullName>
        <ecNumber evidence="11 12">5.6.2.3</ecNumber>
    </recommendedName>
</protein>
<dbReference type="GO" id="GO:0005829">
    <property type="term" value="C:cytosol"/>
    <property type="evidence" value="ECO:0007669"/>
    <property type="project" value="TreeGrafter"/>
</dbReference>
<dbReference type="PANTHER" id="PTHR30153:SF2">
    <property type="entry name" value="REPLICATIVE DNA HELICASE"/>
    <property type="match status" value="1"/>
</dbReference>
<evidence type="ECO:0000256" key="10">
    <source>
        <dbReference type="ARBA" id="ARBA00048954"/>
    </source>
</evidence>
<dbReference type="GO" id="GO:0016887">
    <property type="term" value="F:ATP hydrolysis activity"/>
    <property type="evidence" value="ECO:0007669"/>
    <property type="project" value="RHEA"/>
</dbReference>
<dbReference type="GO" id="GO:0042802">
    <property type="term" value="F:identical protein binding"/>
    <property type="evidence" value="ECO:0007669"/>
    <property type="project" value="UniProtKB-ARBA"/>
</dbReference>